<name>A0A6A6TWX0_9PEZI</name>
<evidence type="ECO:0000313" key="3">
    <source>
        <dbReference type="Proteomes" id="UP000799302"/>
    </source>
</evidence>
<dbReference type="EMBL" id="MU004242">
    <property type="protein sequence ID" value="KAF2664559.1"/>
    <property type="molecule type" value="Genomic_DNA"/>
</dbReference>
<evidence type="ECO:0000313" key="2">
    <source>
        <dbReference type="EMBL" id="KAF2664559.1"/>
    </source>
</evidence>
<sequence length="301" mass="35090">MAEMMAINPSAISPPRTLQTLPLEIRLMIFGHLLVTKSHLQIAMQRTRAPAYCKGELFATKGLDRGLDTELEDYEEAFDEGNYKHPSAQILRTCRHFYQEGVDMLYSKNTFALYGPWVEVSFHLWNASVESTQPLLRYEQSHWIKSLSVQLIPFFEFWPTIEKWFANVTSIRYEARSFKRFEIRVADRERSLDFDPDSFYSKDRSGQSPSLHSIPVIEDPENPGHFVPDNFTRHREEAKVLWDLQEPQRFSRRRQLLGMAVSDPHILRARSGDGRSSGVQGKGYDADFVRSCWRLWKVIKI</sequence>
<feature type="domain" description="DUF7730" evidence="1">
    <location>
        <begin position="18"/>
        <end position="114"/>
    </location>
</feature>
<dbReference type="Pfam" id="PF24864">
    <property type="entry name" value="DUF7730"/>
    <property type="match status" value="1"/>
</dbReference>
<dbReference type="AlphaFoldDB" id="A0A6A6TWX0"/>
<proteinExistence type="predicted"/>
<organism evidence="2 3">
    <name type="scientific">Microthyrium microscopicum</name>
    <dbReference type="NCBI Taxonomy" id="703497"/>
    <lineage>
        <taxon>Eukaryota</taxon>
        <taxon>Fungi</taxon>
        <taxon>Dikarya</taxon>
        <taxon>Ascomycota</taxon>
        <taxon>Pezizomycotina</taxon>
        <taxon>Dothideomycetes</taxon>
        <taxon>Dothideomycetes incertae sedis</taxon>
        <taxon>Microthyriales</taxon>
        <taxon>Microthyriaceae</taxon>
        <taxon>Microthyrium</taxon>
    </lineage>
</organism>
<keyword evidence="3" id="KW-1185">Reference proteome</keyword>
<dbReference type="InterPro" id="IPR056632">
    <property type="entry name" value="DUF7730"/>
</dbReference>
<dbReference type="OrthoDB" id="3926648at2759"/>
<dbReference type="PANTHER" id="PTHR42085:SF1">
    <property type="entry name" value="F-BOX DOMAIN-CONTAINING PROTEIN"/>
    <property type="match status" value="1"/>
</dbReference>
<gene>
    <name evidence="2" type="ORF">BT63DRAFT_417918</name>
</gene>
<protein>
    <recommendedName>
        <fullName evidence="1">DUF7730 domain-containing protein</fullName>
    </recommendedName>
</protein>
<reference evidence="2" key="1">
    <citation type="journal article" date="2020" name="Stud. Mycol.">
        <title>101 Dothideomycetes genomes: a test case for predicting lifestyles and emergence of pathogens.</title>
        <authorList>
            <person name="Haridas S."/>
            <person name="Albert R."/>
            <person name="Binder M."/>
            <person name="Bloem J."/>
            <person name="Labutti K."/>
            <person name="Salamov A."/>
            <person name="Andreopoulos B."/>
            <person name="Baker S."/>
            <person name="Barry K."/>
            <person name="Bills G."/>
            <person name="Bluhm B."/>
            <person name="Cannon C."/>
            <person name="Castanera R."/>
            <person name="Culley D."/>
            <person name="Daum C."/>
            <person name="Ezra D."/>
            <person name="Gonzalez J."/>
            <person name="Henrissat B."/>
            <person name="Kuo A."/>
            <person name="Liang C."/>
            <person name="Lipzen A."/>
            <person name="Lutzoni F."/>
            <person name="Magnuson J."/>
            <person name="Mondo S."/>
            <person name="Nolan M."/>
            <person name="Ohm R."/>
            <person name="Pangilinan J."/>
            <person name="Park H.-J."/>
            <person name="Ramirez L."/>
            <person name="Alfaro M."/>
            <person name="Sun H."/>
            <person name="Tritt A."/>
            <person name="Yoshinaga Y."/>
            <person name="Zwiers L.-H."/>
            <person name="Turgeon B."/>
            <person name="Goodwin S."/>
            <person name="Spatafora J."/>
            <person name="Crous P."/>
            <person name="Grigoriev I."/>
        </authorList>
    </citation>
    <scope>NUCLEOTIDE SEQUENCE</scope>
    <source>
        <strain evidence="2">CBS 115976</strain>
    </source>
</reference>
<dbReference type="InterPro" id="IPR038883">
    <property type="entry name" value="AN11006-like"/>
</dbReference>
<evidence type="ECO:0000259" key="1">
    <source>
        <dbReference type="Pfam" id="PF24864"/>
    </source>
</evidence>
<dbReference type="PANTHER" id="PTHR42085">
    <property type="entry name" value="F-BOX DOMAIN-CONTAINING PROTEIN"/>
    <property type="match status" value="1"/>
</dbReference>
<accession>A0A6A6TWX0</accession>
<dbReference type="Proteomes" id="UP000799302">
    <property type="component" value="Unassembled WGS sequence"/>
</dbReference>